<dbReference type="Gene3D" id="1.10.1060.10">
    <property type="entry name" value="Alpha-helical ferredoxin"/>
    <property type="match status" value="2"/>
</dbReference>
<dbReference type="PROSITE" id="PS51379">
    <property type="entry name" value="4FE4S_FER_2"/>
    <property type="match status" value="2"/>
</dbReference>
<reference evidence="7" key="1">
    <citation type="journal article" date="2021" name="Microb. Physiol.">
        <title>Proteogenomic Insights into the Physiology of Marine, Sulfate-Reducing, Filamentous Desulfonema limicola and Desulfonema magnum.</title>
        <authorList>
            <person name="Schnaars V."/>
            <person name="Wohlbrand L."/>
            <person name="Scheve S."/>
            <person name="Hinrichs C."/>
            <person name="Reinhardt R."/>
            <person name="Rabus R."/>
        </authorList>
    </citation>
    <scope>NUCLEOTIDE SEQUENCE</scope>
    <source>
        <strain evidence="7">5ac10</strain>
    </source>
</reference>
<dbReference type="NCBIfam" id="NF045663">
    <property type="entry name" value="diclust_near_Sec"/>
    <property type="match status" value="1"/>
</dbReference>
<dbReference type="GO" id="GO:0046872">
    <property type="term" value="F:metal ion binding"/>
    <property type="evidence" value="ECO:0007669"/>
    <property type="project" value="UniProtKB-KW"/>
</dbReference>
<protein>
    <submittedName>
        <fullName evidence="7">Aldehyde oxidoreductase family protein</fullName>
    </submittedName>
</protein>
<keyword evidence="8" id="KW-1185">Reference proteome</keyword>
<dbReference type="GO" id="GO:0016491">
    <property type="term" value="F:oxidoreductase activity"/>
    <property type="evidence" value="ECO:0007669"/>
    <property type="project" value="UniProtKB-KW"/>
</dbReference>
<keyword evidence="3" id="KW-0560">Oxidoreductase</keyword>
<evidence type="ECO:0000256" key="1">
    <source>
        <dbReference type="ARBA" id="ARBA00022485"/>
    </source>
</evidence>
<dbReference type="InterPro" id="IPR004017">
    <property type="entry name" value="Cys_rich_dom"/>
</dbReference>
<dbReference type="Pfam" id="PF14691">
    <property type="entry name" value="Fer4_20"/>
    <property type="match status" value="1"/>
</dbReference>
<evidence type="ECO:0000256" key="2">
    <source>
        <dbReference type="ARBA" id="ARBA00022723"/>
    </source>
</evidence>
<dbReference type="PANTHER" id="PTHR43255:SF1">
    <property type="entry name" value="IRON-SULFUR-BINDING OXIDOREDUCTASE FADF-RELATED"/>
    <property type="match status" value="1"/>
</dbReference>
<dbReference type="InterPro" id="IPR028261">
    <property type="entry name" value="DPD_II"/>
</dbReference>
<dbReference type="EMBL" id="CP061799">
    <property type="protein sequence ID" value="QTA79943.1"/>
    <property type="molecule type" value="Genomic_DNA"/>
</dbReference>
<dbReference type="InterPro" id="IPR036188">
    <property type="entry name" value="FAD/NAD-bd_sf"/>
</dbReference>
<dbReference type="InterPro" id="IPR051460">
    <property type="entry name" value="HdrC_iron-sulfur_subunit"/>
</dbReference>
<proteinExistence type="predicted"/>
<dbReference type="KEGG" id="dli:dnl_22260"/>
<keyword evidence="2" id="KW-0479">Metal-binding</keyword>
<dbReference type="PANTHER" id="PTHR43255">
    <property type="entry name" value="IRON-SULFUR-BINDING OXIDOREDUCTASE FADF-RELATED-RELATED"/>
    <property type="match status" value="1"/>
</dbReference>
<dbReference type="InterPro" id="IPR017896">
    <property type="entry name" value="4Fe4S_Fe-S-bd"/>
</dbReference>
<keyword evidence="5" id="KW-0411">Iron-sulfur</keyword>
<accession>A0A975B6Z1</accession>
<evidence type="ECO:0000256" key="4">
    <source>
        <dbReference type="ARBA" id="ARBA00023004"/>
    </source>
</evidence>
<dbReference type="AlphaFoldDB" id="A0A975B6Z1"/>
<dbReference type="SUPFAM" id="SSF51971">
    <property type="entry name" value="Nucleotide-binding domain"/>
    <property type="match status" value="1"/>
</dbReference>
<dbReference type="InterPro" id="IPR009051">
    <property type="entry name" value="Helical_ferredxn"/>
</dbReference>
<dbReference type="Pfam" id="PF13534">
    <property type="entry name" value="Fer4_17"/>
    <property type="match status" value="1"/>
</dbReference>
<dbReference type="PROSITE" id="PS00198">
    <property type="entry name" value="4FE4S_FER_1"/>
    <property type="match status" value="1"/>
</dbReference>
<dbReference type="RefSeq" id="WP_207691641.1">
    <property type="nucleotide sequence ID" value="NZ_CP061799.1"/>
</dbReference>
<evidence type="ECO:0000256" key="3">
    <source>
        <dbReference type="ARBA" id="ARBA00023002"/>
    </source>
</evidence>
<dbReference type="Proteomes" id="UP000663720">
    <property type="component" value="Chromosome"/>
</dbReference>
<evidence type="ECO:0000259" key="6">
    <source>
        <dbReference type="PROSITE" id="PS51379"/>
    </source>
</evidence>
<dbReference type="SUPFAM" id="SSF46548">
    <property type="entry name" value="alpha-helical ferredoxin"/>
    <property type="match status" value="2"/>
</dbReference>
<keyword evidence="4" id="KW-0408">Iron</keyword>
<keyword evidence="1" id="KW-0004">4Fe-4S</keyword>
<dbReference type="Gene3D" id="3.50.50.60">
    <property type="entry name" value="FAD/NAD(P)-binding domain"/>
    <property type="match status" value="1"/>
</dbReference>
<feature type="domain" description="4Fe-4S ferredoxin-type" evidence="6">
    <location>
        <begin position="304"/>
        <end position="337"/>
    </location>
</feature>
<dbReference type="GO" id="GO:0051539">
    <property type="term" value="F:4 iron, 4 sulfur cluster binding"/>
    <property type="evidence" value="ECO:0007669"/>
    <property type="project" value="UniProtKB-KW"/>
</dbReference>
<organism evidence="7 8">
    <name type="scientific">Desulfonema limicola</name>
    <dbReference type="NCBI Taxonomy" id="45656"/>
    <lineage>
        <taxon>Bacteria</taxon>
        <taxon>Pseudomonadati</taxon>
        <taxon>Thermodesulfobacteriota</taxon>
        <taxon>Desulfobacteria</taxon>
        <taxon>Desulfobacterales</taxon>
        <taxon>Desulfococcaceae</taxon>
        <taxon>Desulfonema</taxon>
    </lineage>
</organism>
<evidence type="ECO:0000313" key="8">
    <source>
        <dbReference type="Proteomes" id="UP000663720"/>
    </source>
</evidence>
<evidence type="ECO:0000256" key="5">
    <source>
        <dbReference type="ARBA" id="ARBA00023014"/>
    </source>
</evidence>
<sequence length="773" mass="86534">MDKQALQKLENRCIQDQPAQCVAACPLHVDVRTFIKHVSQGDRNNAWKVLRKTMPVPGILGRICDGPCQMRCKRRDAGGAIRINELEKACVSQPVLPSRILPLPKKGKTVAVAGSGISSLTAAWDLGRKGYDIRLLIPDARPELHLLNLYGKTIPAEIIKKELDMLKSVNVVINTGISTDAGNFLKQCLESHDAVYLGLDAVDGQTWNLPKNREGNTAITPKTQTTGLEGVFAGGLPCNGVSSPVWQAAEGRWAATSIDRFLQKVSLNAGREKEGPYETRLFTSLADVRPQNAAPMTNPDGYTWEEAVEEARRCLQCECMECVKVCPYLERFNGYPKKYAREIYNNESIVMGIRQANKLINSCSLCGLCETVCPENFAMQDICLTARQSMSRRGKMPPSAHEFALMDMAFSQSERFALARHEPGHSKSEHLFFPGCQLCASAPDKILPLYDYLRKSLGGGVGIMLGCCAAPARWAGREDQFQEETAGFEQKWTKLGKPQVITACSTCLSMFQKNLKGISITSLWQVTAEKGLPDFLHIKNNLNPKKKFAVHDPCTTRTEPKIRASVRVLLERMGVMVEELELSNEKTECCGFGGLMENANPELAKEVITRRSARSRLDYIAYCAMCRDALAGSGKRVIHLADLIIPDPDEPDPASRKRPTWSERQENRAKLKTHLLERLWGEKALEIEEYQNIILDISPDVSELLDNRRILTSDIQQVIYHAEKTKDKLRHGETGRFKAAFRPYNTTFWVEYTLSETGYVIHNAYAHRMEVIR</sequence>
<evidence type="ECO:0000313" key="7">
    <source>
        <dbReference type="EMBL" id="QTA79943.1"/>
    </source>
</evidence>
<feature type="domain" description="4Fe-4S ferredoxin-type" evidence="6">
    <location>
        <begin position="352"/>
        <end position="382"/>
    </location>
</feature>
<dbReference type="GO" id="GO:0005886">
    <property type="term" value="C:plasma membrane"/>
    <property type="evidence" value="ECO:0007669"/>
    <property type="project" value="TreeGrafter"/>
</dbReference>
<dbReference type="InterPro" id="IPR017900">
    <property type="entry name" value="4Fe4S_Fe_S_CS"/>
</dbReference>
<dbReference type="Pfam" id="PF02754">
    <property type="entry name" value="CCG"/>
    <property type="match status" value="2"/>
</dbReference>
<gene>
    <name evidence="7" type="ORF">dnl_22260</name>
</gene>
<name>A0A975B6Z1_9BACT</name>